<dbReference type="InterPro" id="IPR016156">
    <property type="entry name" value="FAD/NAD-linked_Rdtase_dimer_sf"/>
</dbReference>
<evidence type="ECO:0000256" key="8">
    <source>
        <dbReference type="ARBA" id="ARBA00022723"/>
    </source>
</evidence>
<dbReference type="Proteomes" id="UP000755585">
    <property type="component" value="Unassembled WGS sequence"/>
</dbReference>
<dbReference type="PANTHER" id="PTHR43014:SF4">
    <property type="entry name" value="PYRIDINE NUCLEOTIDE-DISULFIDE OXIDOREDUCTASE RCLA-RELATED"/>
    <property type="match status" value="1"/>
</dbReference>
<dbReference type="Gene3D" id="3.50.50.60">
    <property type="entry name" value="FAD/NAD(P)-binding domain"/>
    <property type="match status" value="2"/>
</dbReference>
<dbReference type="PRINTS" id="PR00368">
    <property type="entry name" value="FADPNR"/>
</dbReference>
<accession>A0ABS4UWJ1</accession>
<evidence type="ECO:0000256" key="3">
    <source>
        <dbReference type="ARBA" id="ARBA00011738"/>
    </source>
</evidence>
<proteinExistence type="inferred from homology"/>
<dbReference type="EC" id="1.16.1.1" evidence="4"/>
<evidence type="ECO:0000256" key="9">
    <source>
        <dbReference type="ARBA" id="ARBA00022827"/>
    </source>
</evidence>
<evidence type="ECO:0000256" key="1">
    <source>
        <dbReference type="ARBA" id="ARBA00001974"/>
    </source>
</evidence>
<dbReference type="PRINTS" id="PR00411">
    <property type="entry name" value="PNDRDTASEI"/>
</dbReference>
<dbReference type="NCBIfam" id="TIGR02053">
    <property type="entry name" value="MerA"/>
    <property type="match status" value="1"/>
</dbReference>
<evidence type="ECO:0000313" key="20">
    <source>
        <dbReference type="EMBL" id="MBP2356005.1"/>
    </source>
</evidence>
<evidence type="ECO:0000313" key="21">
    <source>
        <dbReference type="Proteomes" id="UP000755585"/>
    </source>
</evidence>
<evidence type="ECO:0000256" key="2">
    <source>
        <dbReference type="ARBA" id="ARBA00007532"/>
    </source>
</evidence>
<feature type="domain" description="Pyridine nucleotide-disulphide oxidoreductase dimerisation" evidence="18">
    <location>
        <begin position="368"/>
        <end position="475"/>
    </location>
</feature>
<dbReference type="InterPro" id="IPR021179">
    <property type="entry name" value="Mercury_reductase_MerA"/>
</dbReference>
<evidence type="ECO:0000256" key="10">
    <source>
        <dbReference type="ARBA" id="ARBA00022857"/>
    </source>
</evidence>
<keyword evidence="11" id="KW-0476">Mercury</keyword>
<dbReference type="PIRSF" id="PIRSF000350">
    <property type="entry name" value="Mercury_reductase_MerA"/>
    <property type="match status" value="1"/>
</dbReference>
<dbReference type="InterPro" id="IPR036188">
    <property type="entry name" value="FAD/NAD-bd_sf"/>
</dbReference>
<keyword evidence="12 17" id="KW-0560">Oxidoreductase</keyword>
<dbReference type="InterPro" id="IPR023753">
    <property type="entry name" value="FAD/NAD-binding_dom"/>
</dbReference>
<evidence type="ECO:0000259" key="18">
    <source>
        <dbReference type="Pfam" id="PF02852"/>
    </source>
</evidence>
<feature type="domain" description="FAD/NAD(P)-binding" evidence="19">
    <location>
        <begin position="6"/>
        <end position="347"/>
    </location>
</feature>
<comment type="caution">
    <text evidence="20">The sequence shown here is derived from an EMBL/GenBank/DDBJ whole genome shotgun (WGS) entry which is preliminary data.</text>
</comment>
<gene>
    <name evidence="20" type="ORF">JOF29_007115</name>
</gene>
<evidence type="ECO:0000256" key="16">
    <source>
        <dbReference type="ARBA" id="ARBA00048984"/>
    </source>
</evidence>
<keyword evidence="14 17" id="KW-0676">Redox-active center</keyword>
<evidence type="ECO:0000256" key="7">
    <source>
        <dbReference type="ARBA" id="ARBA00022630"/>
    </source>
</evidence>
<dbReference type="Pfam" id="PF02852">
    <property type="entry name" value="Pyr_redox_dim"/>
    <property type="match status" value="1"/>
</dbReference>
<evidence type="ECO:0000259" key="19">
    <source>
        <dbReference type="Pfam" id="PF07992"/>
    </source>
</evidence>
<evidence type="ECO:0000256" key="15">
    <source>
        <dbReference type="ARBA" id="ARBA00031725"/>
    </source>
</evidence>
<evidence type="ECO:0000256" key="12">
    <source>
        <dbReference type="ARBA" id="ARBA00023002"/>
    </source>
</evidence>
<evidence type="ECO:0000256" key="17">
    <source>
        <dbReference type="RuleBase" id="RU003691"/>
    </source>
</evidence>
<dbReference type="SUPFAM" id="SSF51905">
    <property type="entry name" value="FAD/NAD(P)-binding domain"/>
    <property type="match status" value="1"/>
</dbReference>
<comment type="catalytic activity">
    <reaction evidence="16">
        <text>Hg + NADP(+) + H(+) = Hg(2+) + NADPH</text>
        <dbReference type="Rhea" id="RHEA:23856"/>
        <dbReference type="ChEBI" id="CHEBI:15378"/>
        <dbReference type="ChEBI" id="CHEBI:16170"/>
        <dbReference type="ChEBI" id="CHEBI:16793"/>
        <dbReference type="ChEBI" id="CHEBI:57783"/>
        <dbReference type="ChEBI" id="CHEBI:58349"/>
        <dbReference type="EC" id="1.16.1.1"/>
    </reaction>
</comment>
<evidence type="ECO:0000256" key="11">
    <source>
        <dbReference type="ARBA" id="ARBA00022914"/>
    </source>
</evidence>
<dbReference type="PROSITE" id="PS00076">
    <property type="entry name" value="PYRIDINE_REDOX_1"/>
    <property type="match status" value="1"/>
</dbReference>
<keyword evidence="9 17" id="KW-0274">FAD</keyword>
<dbReference type="PANTHER" id="PTHR43014">
    <property type="entry name" value="MERCURIC REDUCTASE"/>
    <property type="match status" value="1"/>
</dbReference>
<dbReference type="InterPro" id="IPR012999">
    <property type="entry name" value="Pyr_OxRdtase_I_AS"/>
</dbReference>
<sequence>MTESGFDLAVIGSGSAAFAAAIAATNQGGRVVMVERGTTGGTCVNVGCVPSKALLAAAEARHGAGTAGRFPGLAAAEVPVGFPALIAGKDALVEQLRAEKYADLAAGYGWEIVHGTATFTGTAQAPVLEVALNEGGSRRIEAAHYLVATGSAPWAPPVEGLDAAGYQTSTTAMALGALPESMVVVGGNAVGLEQAQLFARLGTEVTVIEALDRLAPFEEPEISAAIEQVLADEGITVHTGATLTAVEHDADGYTLTISQGTGTDLPAGTIGLRRADAGTRVRAEQLLMATGRRPVTAGLNLDAAGVKTGERGEVVVDEFQRTTNERIWAAGDVVGGPQFVYVAAAQGTLVADNALAGAERALDYAALPRVTFTSPAIAAVGMTDAQVAEAGLPCDCRTLPLEYVPRALVNRDTRGLVKLVANADTGRVLGVHVLADGAGDIITAATYAISAGMTVDQLAHTWAPYLTMTEALKLAAQTFTADVAKLSCCAG</sequence>
<dbReference type="GO" id="GO:0016152">
    <property type="term" value="F:mercury (II) reductase (NADP+) activity"/>
    <property type="evidence" value="ECO:0007669"/>
    <property type="project" value="UniProtKB-EC"/>
</dbReference>
<name>A0ABS4UWJ1_9ACTN</name>
<keyword evidence="8" id="KW-0479">Metal-binding</keyword>
<dbReference type="SUPFAM" id="SSF55424">
    <property type="entry name" value="FAD/NAD-linked reductases, dimerisation (C-terminal) domain"/>
    <property type="match status" value="1"/>
</dbReference>
<protein>
    <recommendedName>
        <fullName evidence="5">Mercuric reductase</fullName>
        <ecNumber evidence="4">1.16.1.1</ecNumber>
    </recommendedName>
    <alternativeName>
        <fullName evidence="15">Hg(II) reductase</fullName>
    </alternativeName>
</protein>
<dbReference type="InterPro" id="IPR001100">
    <property type="entry name" value="Pyr_nuc-diS_OxRdtase"/>
</dbReference>
<organism evidence="20 21">
    <name type="scientific">Kribbella aluminosa</name>
    <dbReference type="NCBI Taxonomy" id="416017"/>
    <lineage>
        <taxon>Bacteria</taxon>
        <taxon>Bacillati</taxon>
        <taxon>Actinomycetota</taxon>
        <taxon>Actinomycetes</taxon>
        <taxon>Propionibacteriales</taxon>
        <taxon>Kribbellaceae</taxon>
        <taxon>Kribbella</taxon>
    </lineage>
</organism>
<reference evidence="20 21" key="1">
    <citation type="submission" date="2021-03" db="EMBL/GenBank/DDBJ databases">
        <title>Sequencing the genomes of 1000 actinobacteria strains.</title>
        <authorList>
            <person name="Klenk H.-P."/>
        </authorList>
    </citation>
    <scope>NUCLEOTIDE SEQUENCE [LARGE SCALE GENOMIC DNA]</scope>
    <source>
        <strain evidence="20 21">DSM 18824</strain>
    </source>
</reference>
<keyword evidence="6" id="KW-0475">Mercuric resistance</keyword>
<evidence type="ECO:0000256" key="4">
    <source>
        <dbReference type="ARBA" id="ARBA00012661"/>
    </source>
</evidence>
<dbReference type="RefSeq" id="WP_209698592.1">
    <property type="nucleotide sequence ID" value="NZ_BAAAVU010000005.1"/>
</dbReference>
<keyword evidence="13" id="KW-1015">Disulfide bond</keyword>
<comment type="cofactor">
    <cofactor evidence="1">
        <name>FAD</name>
        <dbReference type="ChEBI" id="CHEBI:57692"/>
    </cofactor>
</comment>
<evidence type="ECO:0000256" key="13">
    <source>
        <dbReference type="ARBA" id="ARBA00023157"/>
    </source>
</evidence>
<comment type="similarity">
    <text evidence="2 17">Belongs to the class-I pyridine nucleotide-disulfide oxidoreductase family.</text>
</comment>
<keyword evidence="10" id="KW-0521">NADP</keyword>
<comment type="subunit">
    <text evidence="3">Homodimer.</text>
</comment>
<evidence type="ECO:0000256" key="5">
    <source>
        <dbReference type="ARBA" id="ARBA00014791"/>
    </source>
</evidence>
<dbReference type="EMBL" id="JAGINT010000002">
    <property type="protein sequence ID" value="MBP2356005.1"/>
    <property type="molecule type" value="Genomic_DNA"/>
</dbReference>
<dbReference type="Pfam" id="PF07992">
    <property type="entry name" value="Pyr_redox_2"/>
    <property type="match status" value="1"/>
</dbReference>
<evidence type="ECO:0000256" key="6">
    <source>
        <dbReference type="ARBA" id="ARBA00022466"/>
    </source>
</evidence>
<evidence type="ECO:0000256" key="14">
    <source>
        <dbReference type="ARBA" id="ARBA00023284"/>
    </source>
</evidence>
<keyword evidence="21" id="KW-1185">Reference proteome</keyword>
<dbReference type="Gene3D" id="3.30.390.30">
    <property type="match status" value="1"/>
</dbReference>
<dbReference type="InterPro" id="IPR004099">
    <property type="entry name" value="Pyr_nucl-diS_OxRdtase_dimer"/>
</dbReference>
<keyword evidence="7 17" id="KW-0285">Flavoprotein</keyword>